<dbReference type="InterPro" id="IPR044971">
    <property type="entry name" value="SEP2"/>
</dbReference>
<dbReference type="Proteomes" id="UP000030748">
    <property type="component" value="Unassembled WGS sequence"/>
</dbReference>
<feature type="transmembrane region" description="Helical" evidence="1">
    <location>
        <begin position="100"/>
        <end position="119"/>
    </location>
</feature>
<keyword evidence="1" id="KW-0472">Membrane</keyword>
<dbReference type="PANTHER" id="PTHR36490">
    <property type="entry name" value="STRESS ENHANCED PROTEIN 2, CHLOROPLASTIC"/>
    <property type="match status" value="1"/>
</dbReference>
<organism evidence="2 3">
    <name type="scientific">Erythranthe guttata</name>
    <name type="common">Yellow monkey flower</name>
    <name type="synonym">Mimulus guttatus</name>
    <dbReference type="NCBI Taxonomy" id="4155"/>
    <lineage>
        <taxon>Eukaryota</taxon>
        <taxon>Viridiplantae</taxon>
        <taxon>Streptophyta</taxon>
        <taxon>Embryophyta</taxon>
        <taxon>Tracheophyta</taxon>
        <taxon>Spermatophyta</taxon>
        <taxon>Magnoliopsida</taxon>
        <taxon>eudicotyledons</taxon>
        <taxon>Gunneridae</taxon>
        <taxon>Pentapetalae</taxon>
        <taxon>asterids</taxon>
        <taxon>lamiids</taxon>
        <taxon>Lamiales</taxon>
        <taxon>Phrymaceae</taxon>
        <taxon>Erythranthe</taxon>
    </lineage>
</organism>
<dbReference type="EMBL" id="KI631018">
    <property type="protein sequence ID" value="EYU31084.1"/>
    <property type="molecule type" value="Genomic_DNA"/>
</dbReference>
<dbReference type="KEGG" id="egt:105965214"/>
<keyword evidence="3" id="KW-1185">Reference proteome</keyword>
<dbReference type="OrthoDB" id="1937750at2759"/>
<reference evidence="2 3" key="1">
    <citation type="journal article" date="2013" name="Proc. Natl. Acad. Sci. U.S.A.">
        <title>Fine-scale variation in meiotic recombination in Mimulus inferred from population shotgun sequencing.</title>
        <authorList>
            <person name="Hellsten U."/>
            <person name="Wright K.M."/>
            <person name="Jenkins J."/>
            <person name="Shu S."/>
            <person name="Yuan Y."/>
            <person name="Wessler S.R."/>
            <person name="Schmutz J."/>
            <person name="Willis J.H."/>
            <person name="Rokhsar D.S."/>
        </authorList>
    </citation>
    <scope>NUCLEOTIDE SEQUENCE [LARGE SCALE GENOMIC DNA]</scope>
    <source>
        <strain evidence="3">cv. DUN x IM62</strain>
    </source>
</reference>
<name>A0A022QU26_ERYGU</name>
<dbReference type="eggNOG" id="ENOG502RXQW">
    <property type="taxonomic scope" value="Eukaryota"/>
</dbReference>
<protein>
    <recommendedName>
        <fullName evidence="4">Stress enhanced protein 2</fullName>
    </recommendedName>
</protein>
<proteinExistence type="predicted"/>
<dbReference type="PhylomeDB" id="A0A022QU26"/>
<keyword evidence="1" id="KW-0812">Transmembrane</keyword>
<dbReference type="OMA" id="CAAIFAW"/>
<dbReference type="PANTHER" id="PTHR36490:SF1">
    <property type="entry name" value="STRESS ENHANCED PROTEIN 2, CHLOROPLASTIC"/>
    <property type="match status" value="1"/>
</dbReference>
<feature type="transmembrane region" description="Helical" evidence="1">
    <location>
        <begin position="131"/>
        <end position="148"/>
    </location>
</feature>
<dbReference type="STRING" id="4155.A0A022QU26"/>
<dbReference type="AlphaFoldDB" id="A0A022QU26"/>
<evidence type="ECO:0000313" key="2">
    <source>
        <dbReference type="EMBL" id="EYU31084.1"/>
    </source>
</evidence>
<evidence type="ECO:0008006" key="4">
    <source>
        <dbReference type="Google" id="ProtNLM"/>
    </source>
</evidence>
<gene>
    <name evidence="2" type="ORF">MIMGU_mgv1a014372mg</name>
</gene>
<sequence length="191" mass="21122">MANTAAAHLRPILCRQPRAEKPAVPEFQKLKSAAAPEYGNGKIVLQPRLSTLRSYGGERVVQVVLKSGRENEVSRFFEILSDYVETYNRSRDFEIISGRLAMIIFAATLGMEIVTGNSVFRKTDIQGIEEAIGVCMAAVTSAAVFAWFSSNRTRVGRIFTVGCNTFIDSLIDQIVDGIFYDTDISDLSDEI</sequence>
<evidence type="ECO:0000256" key="1">
    <source>
        <dbReference type="SAM" id="Phobius"/>
    </source>
</evidence>
<accession>A0A022QU26</accession>
<keyword evidence="1" id="KW-1133">Transmembrane helix</keyword>
<dbReference type="GO" id="GO:0071486">
    <property type="term" value="P:cellular response to high light intensity"/>
    <property type="evidence" value="ECO:0007669"/>
    <property type="project" value="InterPro"/>
</dbReference>
<evidence type="ECO:0000313" key="3">
    <source>
        <dbReference type="Proteomes" id="UP000030748"/>
    </source>
</evidence>